<accession>A0AAE0ETK5</accession>
<dbReference type="EMBL" id="LGRX02034214">
    <property type="protein sequence ID" value="KAK3238435.1"/>
    <property type="molecule type" value="Genomic_DNA"/>
</dbReference>
<organism evidence="5 6">
    <name type="scientific">Cymbomonas tetramitiformis</name>
    <dbReference type="NCBI Taxonomy" id="36881"/>
    <lineage>
        <taxon>Eukaryota</taxon>
        <taxon>Viridiplantae</taxon>
        <taxon>Chlorophyta</taxon>
        <taxon>Pyramimonadophyceae</taxon>
        <taxon>Pyramimonadales</taxon>
        <taxon>Pyramimonadaceae</taxon>
        <taxon>Cymbomonas</taxon>
    </lineage>
</organism>
<dbReference type="GO" id="GO:0005874">
    <property type="term" value="C:microtubule"/>
    <property type="evidence" value="ECO:0007669"/>
    <property type="project" value="UniProtKB-KW"/>
</dbReference>
<dbReference type="GO" id="GO:0005525">
    <property type="term" value="F:GTP binding"/>
    <property type="evidence" value="ECO:0007669"/>
    <property type="project" value="UniProtKB-KW"/>
</dbReference>
<proteinExistence type="inferred from homology"/>
<dbReference type="InterPro" id="IPR002967">
    <property type="entry name" value="Delta_tubulin"/>
</dbReference>
<keyword evidence="3" id="KW-0547">Nucleotide-binding</keyword>
<dbReference type="PRINTS" id="PR01224">
    <property type="entry name" value="DELTATUBULIN"/>
</dbReference>
<evidence type="ECO:0000256" key="4">
    <source>
        <dbReference type="ARBA" id="ARBA00023134"/>
    </source>
</evidence>
<keyword evidence="4" id="KW-0342">GTP-binding</keyword>
<dbReference type="InterPro" id="IPR008280">
    <property type="entry name" value="Tub_FtsZ_C"/>
</dbReference>
<keyword evidence="6" id="KW-1185">Reference proteome</keyword>
<dbReference type="InterPro" id="IPR023123">
    <property type="entry name" value="Tubulin_C"/>
</dbReference>
<gene>
    <name evidence="5" type="ORF">CYMTET_51555</name>
</gene>
<comment type="caution">
    <text evidence="5">The sequence shown here is derived from an EMBL/GenBank/DDBJ whole genome shotgun (WGS) entry which is preliminary data.</text>
</comment>
<protein>
    <submittedName>
        <fullName evidence="5">Uncharacterized protein</fullName>
    </submittedName>
</protein>
<evidence type="ECO:0000313" key="5">
    <source>
        <dbReference type="EMBL" id="KAK3238435.1"/>
    </source>
</evidence>
<dbReference type="GO" id="GO:0007017">
    <property type="term" value="P:microtubule-based process"/>
    <property type="evidence" value="ECO:0007669"/>
    <property type="project" value="InterPro"/>
</dbReference>
<comment type="similarity">
    <text evidence="1">Belongs to the tubulin family.</text>
</comment>
<evidence type="ECO:0000256" key="3">
    <source>
        <dbReference type="ARBA" id="ARBA00022741"/>
    </source>
</evidence>
<name>A0AAE0ETK5_9CHLO</name>
<dbReference type="Proteomes" id="UP001190700">
    <property type="component" value="Unassembled WGS sequence"/>
</dbReference>
<sequence length="155" mass="17051">MISLMPTLRVPPLPPPGSLLEEGMDWSVAVPGSRSSATSRPIIRSLANYLVLRGKDSREAQVEEFAQPGMYAEGVAQPLVVAAQSAQFVKYEKAAAVLSNCQTFMAPTERMLGRAYTMHASKAYLHQYTSHGMSPGDFEEAFMRIEDTLAHYRAL</sequence>
<dbReference type="GO" id="GO:0005200">
    <property type="term" value="F:structural constituent of cytoskeleton"/>
    <property type="evidence" value="ECO:0007669"/>
    <property type="project" value="InterPro"/>
</dbReference>
<evidence type="ECO:0000313" key="6">
    <source>
        <dbReference type="Proteomes" id="UP001190700"/>
    </source>
</evidence>
<dbReference type="AlphaFoldDB" id="A0AAE0ETK5"/>
<dbReference type="Gene3D" id="1.10.287.600">
    <property type="entry name" value="Helix hairpin bin"/>
    <property type="match status" value="1"/>
</dbReference>
<evidence type="ECO:0000256" key="1">
    <source>
        <dbReference type="ARBA" id="ARBA00009636"/>
    </source>
</evidence>
<dbReference type="SUPFAM" id="SSF55307">
    <property type="entry name" value="Tubulin C-terminal domain-like"/>
    <property type="match status" value="1"/>
</dbReference>
<keyword evidence="2" id="KW-0493">Microtubule</keyword>
<evidence type="ECO:0000256" key="2">
    <source>
        <dbReference type="ARBA" id="ARBA00022701"/>
    </source>
</evidence>
<reference evidence="5 6" key="1">
    <citation type="journal article" date="2015" name="Genome Biol. Evol.">
        <title>Comparative Genomics of a Bacterivorous Green Alga Reveals Evolutionary Causalities and Consequences of Phago-Mixotrophic Mode of Nutrition.</title>
        <authorList>
            <person name="Burns J.A."/>
            <person name="Paasch A."/>
            <person name="Narechania A."/>
            <person name="Kim E."/>
        </authorList>
    </citation>
    <scope>NUCLEOTIDE SEQUENCE [LARGE SCALE GENOMIC DNA]</scope>
    <source>
        <strain evidence="5 6">PLY_AMNH</strain>
    </source>
</reference>